<accession>A0A0C9VPR9</accession>
<dbReference type="Pfam" id="PF12678">
    <property type="entry name" value="zf-rbx1"/>
    <property type="match status" value="1"/>
</dbReference>
<feature type="compositionally biased region" description="Low complexity" evidence="16">
    <location>
        <begin position="565"/>
        <end position="581"/>
    </location>
</feature>
<evidence type="ECO:0000256" key="11">
    <source>
        <dbReference type="ARBA" id="ARBA00022824"/>
    </source>
</evidence>
<dbReference type="GO" id="GO:0016567">
    <property type="term" value="P:protein ubiquitination"/>
    <property type="evidence" value="ECO:0007669"/>
    <property type="project" value="UniProtKB-UniPathway"/>
</dbReference>
<comment type="subcellular location">
    <subcellularLocation>
        <location evidence="2">Endoplasmic reticulum membrane</location>
        <topology evidence="2">Multi-pass membrane protein</topology>
    </subcellularLocation>
</comment>
<evidence type="ECO:0000256" key="13">
    <source>
        <dbReference type="ARBA" id="ARBA00022989"/>
    </source>
</evidence>
<dbReference type="GO" id="GO:0061630">
    <property type="term" value="F:ubiquitin protein ligase activity"/>
    <property type="evidence" value="ECO:0007669"/>
    <property type="project" value="UniProtKB-EC"/>
</dbReference>
<dbReference type="EMBL" id="KN837148">
    <property type="protein sequence ID" value="KIJ39851.1"/>
    <property type="molecule type" value="Genomic_DNA"/>
</dbReference>
<feature type="region of interest" description="Disordered" evidence="16">
    <location>
        <begin position="434"/>
        <end position="483"/>
    </location>
</feature>
<feature type="compositionally biased region" description="Polar residues" evidence="16">
    <location>
        <begin position="669"/>
        <end position="679"/>
    </location>
</feature>
<feature type="compositionally biased region" description="Low complexity" evidence="16">
    <location>
        <begin position="465"/>
        <end position="483"/>
    </location>
</feature>
<evidence type="ECO:0000256" key="5">
    <source>
        <dbReference type="ARBA" id="ARBA00012483"/>
    </source>
</evidence>
<dbReference type="EC" id="2.3.2.27" evidence="5"/>
<dbReference type="InterPro" id="IPR050731">
    <property type="entry name" value="HRD1_E3_ubiq-ligases"/>
</dbReference>
<dbReference type="PANTHER" id="PTHR22763">
    <property type="entry name" value="RING ZINC FINGER PROTEIN"/>
    <property type="match status" value="1"/>
</dbReference>
<dbReference type="InterPro" id="IPR057992">
    <property type="entry name" value="TPR_SYVN1_N"/>
</dbReference>
<comment type="pathway">
    <text evidence="3">Protein modification; protein ubiquitination.</text>
</comment>
<evidence type="ECO:0000256" key="6">
    <source>
        <dbReference type="ARBA" id="ARBA00022679"/>
    </source>
</evidence>
<dbReference type="OrthoDB" id="7759664at2759"/>
<evidence type="ECO:0000256" key="1">
    <source>
        <dbReference type="ARBA" id="ARBA00000900"/>
    </source>
</evidence>
<feature type="transmembrane region" description="Helical" evidence="17">
    <location>
        <begin position="247"/>
        <end position="266"/>
    </location>
</feature>
<evidence type="ECO:0000256" key="7">
    <source>
        <dbReference type="ARBA" id="ARBA00022692"/>
    </source>
</evidence>
<name>A0A0C9VPR9_SPHS4</name>
<keyword evidence="8" id="KW-0479">Metal-binding</keyword>
<feature type="transmembrane region" description="Helical" evidence="17">
    <location>
        <begin position="60"/>
        <end position="81"/>
    </location>
</feature>
<dbReference type="SMART" id="SM00184">
    <property type="entry name" value="RING"/>
    <property type="match status" value="1"/>
</dbReference>
<feature type="transmembrane region" description="Helical" evidence="17">
    <location>
        <begin position="161"/>
        <end position="182"/>
    </location>
</feature>
<dbReference type="GO" id="GO:0005789">
    <property type="term" value="C:endoplasmic reticulum membrane"/>
    <property type="evidence" value="ECO:0007669"/>
    <property type="project" value="UniProtKB-SubCell"/>
</dbReference>
<feature type="transmembrane region" description="Helical" evidence="17">
    <location>
        <begin position="117"/>
        <end position="140"/>
    </location>
</feature>
<dbReference type="AlphaFoldDB" id="A0A0C9VPR9"/>
<feature type="compositionally biased region" description="Polar residues" evidence="16">
    <location>
        <begin position="538"/>
        <end position="564"/>
    </location>
</feature>
<feature type="region of interest" description="Disordered" evidence="16">
    <location>
        <begin position="814"/>
        <end position="907"/>
    </location>
</feature>
<keyword evidence="12" id="KW-0862">Zinc</keyword>
<feature type="region of interest" description="Disordered" evidence="16">
    <location>
        <begin position="598"/>
        <end position="739"/>
    </location>
</feature>
<evidence type="ECO:0000256" key="9">
    <source>
        <dbReference type="ARBA" id="ARBA00022771"/>
    </source>
</evidence>
<feature type="compositionally biased region" description="Polar residues" evidence="16">
    <location>
        <begin position="443"/>
        <end position="452"/>
    </location>
</feature>
<evidence type="ECO:0000313" key="20">
    <source>
        <dbReference type="Proteomes" id="UP000054279"/>
    </source>
</evidence>
<keyword evidence="11" id="KW-0256">Endoplasmic reticulum</keyword>
<evidence type="ECO:0000256" key="15">
    <source>
        <dbReference type="PROSITE-ProRule" id="PRU00175"/>
    </source>
</evidence>
<evidence type="ECO:0000256" key="3">
    <source>
        <dbReference type="ARBA" id="ARBA00004906"/>
    </source>
</evidence>
<evidence type="ECO:0000256" key="10">
    <source>
        <dbReference type="ARBA" id="ARBA00022786"/>
    </source>
</evidence>
<feature type="compositionally biased region" description="Pro residues" evidence="16">
    <location>
        <begin position="515"/>
        <end position="534"/>
    </location>
</feature>
<feature type="compositionally biased region" description="Low complexity" evidence="16">
    <location>
        <begin position="815"/>
        <end position="859"/>
    </location>
</feature>
<feature type="compositionally biased region" description="Low complexity" evidence="16">
    <location>
        <begin position="605"/>
        <end position="617"/>
    </location>
</feature>
<dbReference type="CDD" id="cd16479">
    <property type="entry name" value="RING-H2_synoviolin"/>
    <property type="match status" value="1"/>
</dbReference>
<evidence type="ECO:0000256" key="12">
    <source>
        <dbReference type="ARBA" id="ARBA00022833"/>
    </source>
</evidence>
<dbReference type="HOGENOM" id="CLU_009169_2_0_1"/>
<feature type="transmembrane region" description="Helical" evidence="17">
    <location>
        <begin position="188"/>
        <end position="212"/>
    </location>
</feature>
<dbReference type="UniPathway" id="UPA00143"/>
<comment type="similarity">
    <text evidence="4">Belongs to the HRD1 family.</text>
</comment>
<dbReference type="InterPro" id="IPR024766">
    <property type="entry name" value="Znf_RING_H2"/>
</dbReference>
<sequence length="907" mass="99076">MPRVQDILRPYTHLAASNRLLLYAVFSTSAVSLVIFNAFWNFSNFYSIAVYLSRSNRSVLVLANFGLLCSLLVGRVLQQVFFGSLRTTEVERLYDKIWFFLTESLLAFTIFRDEFDVSFGVMFGFLLFVKCFHWLMSFRIEWMDQIQYPGPNVWFHIRMNVLFFSLWCLDIVMICFAVENILTHGIGGIILFASEYAILIASLLNSMAKYLIIFYDIRRAGRNGGENAPIWEDKSMYIFYVELATDFLKLITYLVFFLVVLTYYGLPLNIIRDIYITARSFFQRCRDLVRYRTATRNMDERYPNATAEELNLMNDRTCIICREEMVARDPAAPAAERPQAGINDTPKKLPCGHVFHFHCLRSWLERQQSCPTCRRNVLETRQAQPNGQARGQGPAAPQLGAIPQLQGFGGAQPPQGQGRLARWLGLPVAPPIVPGQFAGGPQGFNQLPNQIPLQDPGQNPFGPWQQPGFYAPQQQQQQQQPPAPVQVLQGFYLGNQWQPWGQPQQQLEQAQRPQPQAPEPPQAQPVPAARPPTPVTQTDAPNSQANTSFTQTQISGAASPSNEQTSTTSSSTSGAGASDGSNLTPREAAALAALRRFGSPSTSGSIASTQTPATSSATPPPVSERRPIEPIGAGHRTDSVPSIIPLTPTPTVPGPSSTTNTQPSLMPANGTTATSSTTRPESASTAPQPQSQAQPRPPRGAVPSLIPLFDPASTHATIVPPPNVNYTRPPNNQYPGYGSSYRTPRTYNLVGSGQLPDLRTLPQTLTEEQLDRLDTLTREAIDERLRALENIQGVMWRCSEELIRIRSVLPVRAGPATAGPSQSQASPSGQNAEASGSATSTAGVQVSSSQISAASQTQARPSSAAAAVQHTDAVVPAAVAVEPEQVGPTDPTAAPAIPEPFTVAPEP</sequence>
<keyword evidence="10" id="KW-0833">Ubl conjugation pathway</keyword>
<evidence type="ECO:0000259" key="18">
    <source>
        <dbReference type="PROSITE" id="PS50089"/>
    </source>
</evidence>
<evidence type="ECO:0000256" key="17">
    <source>
        <dbReference type="SAM" id="Phobius"/>
    </source>
</evidence>
<feature type="region of interest" description="Disordered" evidence="16">
    <location>
        <begin position="384"/>
        <end position="418"/>
    </location>
</feature>
<reference evidence="19 20" key="1">
    <citation type="submission" date="2014-06" db="EMBL/GenBank/DDBJ databases">
        <title>Evolutionary Origins and Diversification of the Mycorrhizal Mutualists.</title>
        <authorList>
            <consortium name="DOE Joint Genome Institute"/>
            <consortium name="Mycorrhizal Genomics Consortium"/>
            <person name="Kohler A."/>
            <person name="Kuo A."/>
            <person name="Nagy L.G."/>
            <person name="Floudas D."/>
            <person name="Copeland A."/>
            <person name="Barry K.W."/>
            <person name="Cichocki N."/>
            <person name="Veneault-Fourrey C."/>
            <person name="LaButti K."/>
            <person name="Lindquist E.A."/>
            <person name="Lipzen A."/>
            <person name="Lundell T."/>
            <person name="Morin E."/>
            <person name="Murat C."/>
            <person name="Riley R."/>
            <person name="Ohm R."/>
            <person name="Sun H."/>
            <person name="Tunlid A."/>
            <person name="Henrissat B."/>
            <person name="Grigoriev I.V."/>
            <person name="Hibbett D.S."/>
            <person name="Martin F."/>
        </authorList>
    </citation>
    <scope>NUCLEOTIDE SEQUENCE [LARGE SCALE GENOMIC DNA]</scope>
    <source>
        <strain evidence="19 20">SS14</strain>
    </source>
</reference>
<dbReference type="InterPro" id="IPR058051">
    <property type="entry name" value="Znf_RING_synoviolin"/>
</dbReference>
<dbReference type="GO" id="GO:0036503">
    <property type="term" value="P:ERAD pathway"/>
    <property type="evidence" value="ECO:0007669"/>
    <property type="project" value="TreeGrafter"/>
</dbReference>
<keyword evidence="13 17" id="KW-1133">Transmembrane helix</keyword>
<evidence type="ECO:0000256" key="2">
    <source>
        <dbReference type="ARBA" id="ARBA00004477"/>
    </source>
</evidence>
<dbReference type="GO" id="GO:0008270">
    <property type="term" value="F:zinc ion binding"/>
    <property type="evidence" value="ECO:0007669"/>
    <property type="project" value="UniProtKB-KW"/>
</dbReference>
<dbReference type="Pfam" id="PF25563">
    <property type="entry name" value="TPR_SYVN1_N"/>
    <property type="match status" value="1"/>
</dbReference>
<dbReference type="InterPro" id="IPR001841">
    <property type="entry name" value="Znf_RING"/>
</dbReference>
<dbReference type="Proteomes" id="UP000054279">
    <property type="component" value="Unassembled WGS sequence"/>
</dbReference>
<feature type="transmembrane region" description="Helical" evidence="17">
    <location>
        <begin position="20"/>
        <end position="40"/>
    </location>
</feature>
<comment type="catalytic activity">
    <reaction evidence="1">
        <text>S-ubiquitinyl-[E2 ubiquitin-conjugating enzyme]-L-cysteine + [acceptor protein]-L-lysine = [E2 ubiquitin-conjugating enzyme]-L-cysteine + N(6)-ubiquitinyl-[acceptor protein]-L-lysine.</text>
        <dbReference type="EC" id="2.3.2.27"/>
    </reaction>
</comment>
<dbReference type="PANTHER" id="PTHR22763:SF184">
    <property type="entry name" value="E3 UBIQUITIN-PROTEIN LIGASE SYNOVIOLIN"/>
    <property type="match status" value="1"/>
</dbReference>
<organism evidence="19 20">
    <name type="scientific">Sphaerobolus stellatus (strain SS14)</name>
    <dbReference type="NCBI Taxonomy" id="990650"/>
    <lineage>
        <taxon>Eukaryota</taxon>
        <taxon>Fungi</taxon>
        <taxon>Dikarya</taxon>
        <taxon>Basidiomycota</taxon>
        <taxon>Agaricomycotina</taxon>
        <taxon>Agaricomycetes</taxon>
        <taxon>Phallomycetidae</taxon>
        <taxon>Geastrales</taxon>
        <taxon>Sphaerobolaceae</taxon>
        <taxon>Sphaerobolus</taxon>
    </lineage>
</organism>
<gene>
    <name evidence="19" type="ORF">M422DRAFT_32454</name>
</gene>
<evidence type="ECO:0000256" key="14">
    <source>
        <dbReference type="ARBA" id="ARBA00023136"/>
    </source>
</evidence>
<evidence type="ECO:0000256" key="4">
    <source>
        <dbReference type="ARBA" id="ARBA00010089"/>
    </source>
</evidence>
<keyword evidence="7 17" id="KW-0812">Transmembrane</keyword>
<keyword evidence="6" id="KW-0808">Transferase</keyword>
<feature type="region of interest" description="Disordered" evidence="16">
    <location>
        <begin position="496"/>
        <end position="584"/>
    </location>
</feature>
<keyword evidence="14 17" id="KW-0472">Membrane</keyword>
<dbReference type="InterPro" id="IPR013083">
    <property type="entry name" value="Znf_RING/FYVE/PHD"/>
</dbReference>
<dbReference type="GO" id="GO:0043161">
    <property type="term" value="P:proteasome-mediated ubiquitin-dependent protein catabolic process"/>
    <property type="evidence" value="ECO:0007669"/>
    <property type="project" value="TreeGrafter"/>
</dbReference>
<feature type="domain" description="RING-type" evidence="18">
    <location>
        <begin position="318"/>
        <end position="374"/>
    </location>
</feature>
<feature type="compositionally biased region" description="Low complexity" evidence="16">
    <location>
        <begin position="680"/>
        <end position="694"/>
    </location>
</feature>
<proteinExistence type="inferred from homology"/>
<dbReference type="SUPFAM" id="SSF57850">
    <property type="entry name" value="RING/U-box"/>
    <property type="match status" value="1"/>
</dbReference>
<protein>
    <recommendedName>
        <fullName evidence="5">RING-type E3 ubiquitin transferase</fullName>
        <ecNumber evidence="5">2.3.2.27</ecNumber>
    </recommendedName>
</protein>
<evidence type="ECO:0000313" key="19">
    <source>
        <dbReference type="EMBL" id="KIJ39851.1"/>
    </source>
</evidence>
<feature type="compositionally biased region" description="Polar residues" evidence="16">
    <location>
        <begin position="724"/>
        <end position="739"/>
    </location>
</feature>
<feature type="compositionally biased region" description="Low complexity" evidence="16">
    <location>
        <begin position="403"/>
        <end position="418"/>
    </location>
</feature>
<dbReference type="PROSITE" id="PS50089">
    <property type="entry name" value="ZF_RING_2"/>
    <property type="match status" value="1"/>
</dbReference>
<evidence type="ECO:0000256" key="8">
    <source>
        <dbReference type="ARBA" id="ARBA00022723"/>
    </source>
</evidence>
<keyword evidence="20" id="KW-1185">Reference proteome</keyword>
<dbReference type="Gene3D" id="3.30.40.10">
    <property type="entry name" value="Zinc/RING finger domain, C3HC4 (zinc finger)"/>
    <property type="match status" value="1"/>
</dbReference>
<feature type="compositionally biased region" description="Low complexity" evidence="16">
    <location>
        <begin position="873"/>
        <end position="884"/>
    </location>
</feature>
<feature type="compositionally biased region" description="Low complexity" evidence="16">
    <location>
        <begin position="496"/>
        <end position="514"/>
    </location>
</feature>
<keyword evidence="9 15" id="KW-0863">Zinc-finger</keyword>
<evidence type="ECO:0000256" key="16">
    <source>
        <dbReference type="SAM" id="MobiDB-lite"/>
    </source>
</evidence>